<evidence type="ECO:0000313" key="2">
    <source>
        <dbReference type="Proteomes" id="UP000193411"/>
    </source>
</evidence>
<protein>
    <submittedName>
        <fullName evidence="1">Uncharacterized protein</fullName>
    </submittedName>
</protein>
<accession>A0A1Y2HSK2</accession>
<gene>
    <name evidence="1" type="ORF">BCR44DRAFT_1430473</name>
</gene>
<dbReference type="Proteomes" id="UP000193411">
    <property type="component" value="Unassembled WGS sequence"/>
</dbReference>
<comment type="caution">
    <text evidence="1">The sequence shown here is derived from an EMBL/GenBank/DDBJ whole genome shotgun (WGS) entry which is preliminary data.</text>
</comment>
<name>A0A1Y2HSK2_9FUNG</name>
<evidence type="ECO:0000313" key="1">
    <source>
        <dbReference type="EMBL" id="ORZ37577.1"/>
    </source>
</evidence>
<organism evidence="1 2">
    <name type="scientific">Catenaria anguillulae PL171</name>
    <dbReference type="NCBI Taxonomy" id="765915"/>
    <lineage>
        <taxon>Eukaryota</taxon>
        <taxon>Fungi</taxon>
        <taxon>Fungi incertae sedis</taxon>
        <taxon>Blastocladiomycota</taxon>
        <taxon>Blastocladiomycetes</taxon>
        <taxon>Blastocladiales</taxon>
        <taxon>Catenariaceae</taxon>
        <taxon>Catenaria</taxon>
    </lineage>
</organism>
<dbReference type="EMBL" id="MCFL01000012">
    <property type="protein sequence ID" value="ORZ37577.1"/>
    <property type="molecule type" value="Genomic_DNA"/>
</dbReference>
<dbReference type="AlphaFoldDB" id="A0A1Y2HSK2"/>
<proteinExistence type="predicted"/>
<sequence>MLVASSFPTMILPSTSSSSKLLTLTLLPSASAPATIYLRHSISTSMPFSHPTTILGTFQSTTAHANFNPTCHSANMVGSSTIALGK</sequence>
<reference evidence="1 2" key="1">
    <citation type="submission" date="2016-07" db="EMBL/GenBank/DDBJ databases">
        <title>Pervasive Adenine N6-methylation of Active Genes in Fungi.</title>
        <authorList>
            <consortium name="DOE Joint Genome Institute"/>
            <person name="Mondo S.J."/>
            <person name="Dannebaum R.O."/>
            <person name="Kuo R.C."/>
            <person name="Labutti K."/>
            <person name="Haridas S."/>
            <person name="Kuo A."/>
            <person name="Salamov A."/>
            <person name="Ahrendt S.R."/>
            <person name="Lipzen A."/>
            <person name="Sullivan W."/>
            <person name="Andreopoulos W.B."/>
            <person name="Clum A."/>
            <person name="Lindquist E."/>
            <person name="Daum C."/>
            <person name="Ramamoorthy G.K."/>
            <person name="Gryganskyi A."/>
            <person name="Culley D."/>
            <person name="Magnuson J.K."/>
            <person name="James T.Y."/>
            <person name="O'Malley M.A."/>
            <person name="Stajich J.E."/>
            <person name="Spatafora J.W."/>
            <person name="Visel A."/>
            <person name="Grigoriev I.V."/>
        </authorList>
    </citation>
    <scope>NUCLEOTIDE SEQUENCE [LARGE SCALE GENOMIC DNA]</scope>
    <source>
        <strain evidence="1 2">PL171</strain>
    </source>
</reference>
<keyword evidence="2" id="KW-1185">Reference proteome</keyword>